<reference evidence="4" key="1">
    <citation type="submission" date="2013-09" db="EMBL/GenBank/DDBJ databases">
        <title>The Genome Sequence of Anopheles culicifacies species A.</title>
        <authorList>
            <consortium name="The Broad Institute Genomics Platform"/>
            <person name="Neafsey D.E."/>
            <person name="Besansky N."/>
            <person name="Howell P."/>
            <person name="Walton C."/>
            <person name="Young S.K."/>
            <person name="Zeng Q."/>
            <person name="Gargeya S."/>
            <person name="Fitzgerald M."/>
            <person name="Haas B."/>
            <person name="Abouelleil A."/>
            <person name="Allen A.W."/>
            <person name="Alvarado L."/>
            <person name="Arachchi H.M."/>
            <person name="Berlin A.M."/>
            <person name="Chapman S.B."/>
            <person name="Gainer-Dewar J."/>
            <person name="Goldberg J."/>
            <person name="Griggs A."/>
            <person name="Gujja S."/>
            <person name="Hansen M."/>
            <person name="Howarth C."/>
            <person name="Imamovic A."/>
            <person name="Ireland A."/>
            <person name="Larimer J."/>
            <person name="McCowan C."/>
            <person name="Murphy C."/>
            <person name="Pearson M."/>
            <person name="Poon T.W."/>
            <person name="Priest M."/>
            <person name="Roberts A."/>
            <person name="Saif S."/>
            <person name="Shea T."/>
            <person name="Sisk P."/>
            <person name="Sykes S."/>
            <person name="Wortman J."/>
            <person name="Nusbaum C."/>
            <person name="Birren B."/>
        </authorList>
    </citation>
    <scope>NUCLEOTIDE SEQUENCE [LARGE SCALE GENOMIC DNA]</scope>
    <source>
        <strain evidence="4">A-37</strain>
    </source>
</reference>
<organism evidence="3 4">
    <name type="scientific">Anopheles culicifacies</name>
    <dbReference type="NCBI Taxonomy" id="139723"/>
    <lineage>
        <taxon>Eukaryota</taxon>
        <taxon>Metazoa</taxon>
        <taxon>Ecdysozoa</taxon>
        <taxon>Arthropoda</taxon>
        <taxon>Hexapoda</taxon>
        <taxon>Insecta</taxon>
        <taxon>Pterygota</taxon>
        <taxon>Neoptera</taxon>
        <taxon>Endopterygota</taxon>
        <taxon>Diptera</taxon>
        <taxon>Nematocera</taxon>
        <taxon>Culicoidea</taxon>
        <taxon>Culicidae</taxon>
        <taxon>Anophelinae</taxon>
        <taxon>Anopheles</taxon>
        <taxon>culicifacies species complex</taxon>
    </lineage>
</organism>
<feature type="transmembrane region" description="Helical" evidence="2">
    <location>
        <begin position="26"/>
        <end position="45"/>
    </location>
</feature>
<dbReference type="AlphaFoldDB" id="A0A182LV75"/>
<feature type="region of interest" description="Disordered" evidence="1">
    <location>
        <begin position="55"/>
        <end position="113"/>
    </location>
</feature>
<dbReference type="VEuPathDB" id="VectorBase:ACUA002772"/>
<proteinExistence type="predicted"/>
<keyword evidence="4" id="KW-1185">Reference proteome</keyword>
<feature type="compositionally biased region" description="Polar residues" evidence="1">
    <location>
        <begin position="73"/>
        <end position="85"/>
    </location>
</feature>
<keyword evidence="2" id="KW-0812">Transmembrane</keyword>
<evidence type="ECO:0000313" key="3">
    <source>
        <dbReference type="EnsemblMetazoa" id="ACUA002772-PA"/>
    </source>
</evidence>
<reference evidence="3" key="2">
    <citation type="submission" date="2020-05" db="UniProtKB">
        <authorList>
            <consortium name="EnsemblMetazoa"/>
        </authorList>
    </citation>
    <scope>IDENTIFICATION</scope>
    <source>
        <strain evidence="3">A-37</strain>
    </source>
</reference>
<dbReference type="EnsemblMetazoa" id="ACUA002772-RA">
    <property type="protein sequence ID" value="ACUA002772-PA"/>
    <property type="gene ID" value="ACUA002772"/>
</dbReference>
<name>A0A182LV75_9DIPT</name>
<keyword evidence="2" id="KW-1133">Transmembrane helix</keyword>
<sequence length="113" mass="11898">MIPHRTVARDRSPHGDVLLQQCKRSLTFGALALVALLFLTNLMGATGHNLIVDKMADTPSSEEPTADGEQLMPQRTSGIGASSSVGEFAQKGATSNPRTWGAGGYTSGRTTAR</sequence>
<keyword evidence="2" id="KW-0472">Membrane</keyword>
<dbReference type="Proteomes" id="UP000075883">
    <property type="component" value="Unassembled WGS sequence"/>
</dbReference>
<evidence type="ECO:0000256" key="1">
    <source>
        <dbReference type="SAM" id="MobiDB-lite"/>
    </source>
</evidence>
<evidence type="ECO:0000256" key="2">
    <source>
        <dbReference type="SAM" id="Phobius"/>
    </source>
</evidence>
<evidence type="ECO:0000313" key="4">
    <source>
        <dbReference type="Proteomes" id="UP000075883"/>
    </source>
</evidence>
<protein>
    <submittedName>
        <fullName evidence="3">Uncharacterized protein</fullName>
    </submittedName>
</protein>
<accession>A0A182LV75</accession>
<dbReference type="EMBL" id="AXCM01016608">
    <property type="status" value="NOT_ANNOTATED_CDS"/>
    <property type="molecule type" value="Genomic_DNA"/>
</dbReference>